<evidence type="ECO:0000313" key="6">
    <source>
        <dbReference type="RefSeq" id="XP_071920919.1"/>
    </source>
</evidence>
<dbReference type="Pfam" id="PF00582">
    <property type="entry name" value="Usp"/>
    <property type="match status" value="1"/>
</dbReference>
<dbReference type="SUPFAM" id="SSF56112">
    <property type="entry name" value="Protein kinase-like (PK-like)"/>
    <property type="match status" value="1"/>
</dbReference>
<dbReference type="InterPro" id="IPR000719">
    <property type="entry name" value="Prot_kinase_dom"/>
</dbReference>
<evidence type="ECO:0000313" key="3">
    <source>
        <dbReference type="Proteomes" id="UP001652660"/>
    </source>
</evidence>
<evidence type="ECO:0000259" key="2">
    <source>
        <dbReference type="PROSITE" id="PS50011"/>
    </source>
</evidence>
<dbReference type="Gene3D" id="1.10.510.10">
    <property type="entry name" value="Transferase(Phosphotransferase) domain 1"/>
    <property type="match status" value="1"/>
</dbReference>
<dbReference type="InterPro" id="IPR046958">
    <property type="entry name" value="RBK1/2/STUNTED"/>
</dbReference>
<dbReference type="Pfam" id="PF00069">
    <property type="entry name" value="Pkinase"/>
    <property type="match status" value="1"/>
</dbReference>
<dbReference type="PROSITE" id="PS00108">
    <property type="entry name" value="PROTEIN_KINASE_ST"/>
    <property type="match status" value="1"/>
</dbReference>
<dbReference type="InterPro" id="IPR008271">
    <property type="entry name" value="Ser/Thr_kinase_AS"/>
</dbReference>
<feature type="domain" description="Protein kinase" evidence="2">
    <location>
        <begin position="336"/>
        <end position="625"/>
    </location>
</feature>
<dbReference type="RefSeq" id="XP_071920919.1">
    <property type="nucleotide sequence ID" value="XM_072064818.1"/>
</dbReference>
<proteinExistence type="predicted"/>
<dbReference type="SMART" id="SM00220">
    <property type="entry name" value="S_TKc"/>
    <property type="match status" value="1"/>
</dbReference>
<dbReference type="Gene3D" id="3.40.50.620">
    <property type="entry name" value="HUPs"/>
    <property type="match status" value="1"/>
</dbReference>
<dbReference type="PROSITE" id="PS50011">
    <property type="entry name" value="PROTEIN_KINASE_DOM"/>
    <property type="match status" value="1"/>
</dbReference>
<sequence>MNQGRAEMGIGEEDMGREKRSVVVGIGFDGHTRELLDWAVVKVADPGDCVVALHVCRNSDSTSKAQALMDDYLDEYKDLCHQKQVGLAVEVVKGSSIRKLLVREAKNRAAVAVIVGINKNSLLGGRVSIAKHCAKRLPLTTEVMAIHNGKVVYRRCSNDQQQQPGSQGDPKPSLYLNGNPTCTECPSEFGDSEISDLGRLSHEVCQSSECGCTEADRYPRDESVISPTQRRKRSSLSSISLPVEDFTQQRPGWPLLQTASAITQPSVEARKMTVVQWVMSLPNRSLLEIPQNALGRTDNVSVSAQPPSDLEHLLSTKSPGCKLFSHETLKSATSQFCSDNLIGKGGCNCVYKGILPDGKPVAVKILKSSKEAWKEFSLEVDIMTTLKHRSITPLLGICISDNDLISVYDFVPKGNLEENIHGDALHYTYSPIKSTGKERFVLPWEVRFKVAIGVAEALNYLHSRCARPVIHRDVKSSNILLADEFEPQLSDFGLAIWGPTKASFITDCDVVGTFGYLAPEYFMYGKVSEKVDVYSFGVVLLELLSGRKPIGFDTSKGRESLVIWAKPKLESGDVKGILDQNLDDNFDESEMHRMALAAKLCLTQAARVRPKMSQILKILTGEEHLGEEISTELGANPENQGDYDDDEVYPESSAESHLSLALLDVCDNSTSFSSQDQSSPLSVEDYLRRRWSRSSSLE</sequence>
<dbReference type="InterPro" id="IPR006016">
    <property type="entry name" value="UspA"/>
</dbReference>
<feature type="region of interest" description="Disordered" evidence="1">
    <location>
        <begin position="633"/>
        <end position="655"/>
    </location>
</feature>
<dbReference type="InterPro" id="IPR014729">
    <property type="entry name" value="Rossmann-like_a/b/a_fold"/>
</dbReference>
<dbReference type="PANTHER" id="PTHR47987:SF11">
    <property type="entry name" value="RECEPTOR-LIKE CYTOSOLIC SERINE_THREONINE-PROTEIN KINASE RBK1 ISOFORM X1"/>
    <property type="match status" value="1"/>
</dbReference>
<dbReference type="CDD" id="cd00293">
    <property type="entry name" value="USP-like"/>
    <property type="match status" value="1"/>
</dbReference>
<evidence type="ECO:0000313" key="4">
    <source>
        <dbReference type="RefSeq" id="XP_071920917.1"/>
    </source>
</evidence>
<dbReference type="SUPFAM" id="SSF52402">
    <property type="entry name" value="Adenine nucleotide alpha hydrolases-like"/>
    <property type="match status" value="1"/>
</dbReference>
<reference evidence="4 5" key="1">
    <citation type="submission" date="2025-05" db="UniProtKB">
        <authorList>
            <consortium name="RefSeq"/>
        </authorList>
    </citation>
    <scope>IDENTIFICATION</scope>
    <source>
        <tissue evidence="4 5">Leaves</tissue>
    </source>
</reference>
<dbReference type="Proteomes" id="UP001652660">
    <property type="component" value="Chromosome 9c"/>
</dbReference>
<evidence type="ECO:0000256" key="1">
    <source>
        <dbReference type="SAM" id="MobiDB-lite"/>
    </source>
</evidence>
<dbReference type="CDD" id="cd14066">
    <property type="entry name" value="STKc_IRAK"/>
    <property type="match status" value="1"/>
</dbReference>
<dbReference type="RefSeq" id="XP_071920917.1">
    <property type="nucleotide sequence ID" value="XM_072064816.1"/>
</dbReference>
<organism evidence="3 6">
    <name type="scientific">Coffea arabica</name>
    <name type="common">Arabian coffee</name>
    <dbReference type="NCBI Taxonomy" id="13443"/>
    <lineage>
        <taxon>Eukaryota</taxon>
        <taxon>Viridiplantae</taxon>
        <taxon>Streptophyta</taxon>
        <taxon>Embryophyta</taxon>
        <taxon>Tracheophyta</taxon>
        <taxon>Spermatophyta</taxon>
        <taxon>Magnoliopsida</taxon>
        <taxon>eudicotyledons</taxon>
        <taxon>Gunneridae</taxon>
        <taxon>Pentapetalae</taxon>
        <taxon>asterids</taxon>
        <taxon>lamiids</taxon>
        <taxon>Gentianales</taxon>
        <taxon>Rubiaceae</taxon>
        <taxon>Ixoroideae</taxon>
        <taxon>Gardenieae complex</taxon>
        <taxon>Bertiereae - Coffeeae clade</taxon>
        <taxon>Coffeeae</taxon>
        <taxon>Coffea</taxon>
    </lineage>
</organism>
<dbReference type="InterPro" id="IPR011009">
    <property type="entry name" value="Kinase-like_dom_sf"/>
</dbReference>
<dbReference type="PANTHER" id="PTHR47987">
    <property type="entry name" value="OS08G0249100 PROTEIN"/>
    <property type="match status" value="1"/>
</dbReference>
<keyword evidence="3" id="KW-1185">Reference proteome</keyword>
<accession>A0ABM4VN08</accession>
<dbReference type="GeneID" id="113708582"/>
<dbReference type="Gene3D" id="3.30.200.20">
    <property type="entry name" value="Phosphorylase Kinase, domain 1"/>
    <property type="match status" value="1"/>
</dbReference>
<protein>
    <submittedName>
        <fullName evidence="4 5">Protein kinase STUNTED-like isoform X1</fullName>
    </submittedName>
</protein>
<feature type="region of interest" description="Disordered" evidence="1">
    <location>
        <begin position="157"/>
        <end position="177"/>
    </location>
</feature>
<name>A0ABM4VN08_COFAR</name>
<evidence type="ECO:0000313" key="5">
    <source>
        <dbReference type="RefSeq" id="XP_071920918.1"/>
    </source>
</evidence>
<gene>
    <name evidence="4 5 6" type="primary">LOC113708582</name>
</gene>
<dbReference type="RefSeq" id="XP_071920918.1">
    <property type="nucleotide sequence ID" value="XM_072064817.1"/>
</dbReference>
<feature type="compositionally biased region" description="Low complexity" evidence="1">
    <location>
        <begin position="158"/>
        <end position="170"/>
    </location>
</feature>